<dbReference type="EC" id="1.14.11.35" evidence="2"/>
<evidence type="ECO:0000313" key="3">
    <source>
        <dbReference type="Proteomes" id="UP000317178"/>
    </source>
</evidence>
<evidence type="ECO:0000313" key="2">
    <source>
        <dbReference type="EMBL" id="QDU81996.1"/>
    </source>
</evidence>
<dbReference type="Gene3D" id="2.60.120.620">
    <property type="entry name" value="q2cbj1_9rhob like domain"/>
    <property type="match status" value="1"/>
</dbReference>
<dbReference type="KEGG" id="plon:Pla110_37480"/>
<dbReference type="PANTHER" id="PTHR20883">
    <property type="entry name" value="PHYTANOYL-COA DIOXYGENASE DOMAIN CONTAINING 1"/>
    <property type="match status" value="1"/>
</dbReference>
<gene>
    <name evidence="2" type="primary">ptlH</name>
    <name evidence="2" type="ORF">Pla110_37480</name>
</gene>
<dbReference type="RefSeq" id="WP_144997808.1">
    <property type="nucleotide sequence ID" value="NZ_CP036281.1"/>
</dbReference>
<dbReference type="OrthoDB" id="9791262at2"/>
<protein>
    <submittedName>
        <fullName evidence="2">1-deoxypentalenic acid 11-beta-hydroxylase</fullName>
        <ecNumber evidence="2">1.14.11.35</ecNumber>
    </submittedName>
</protein>
<dbReference type="PANTHER" id="PTHR20883:SF48">
    <property type="entry name" value="ECTOINE DIOXYGENASE"/>
    <property type="match status" value="1"/>
</dbReference>
<accession>A0A518CRY8</accession>
<sequence length="266" mass="30425">MRRFQLDETQLARYSTDGFVIIPGMLRPETLALLSKIARADLALLREAASRDDGEGGAIKLKVKNDLYENDIYSAIVRSRSLVDAMEQLVGDEVYHYHNKMILKEPREGGAWAWHQDYGYWYNFCCPFPMMASAMVAIDRATPENGCLQVIRGSHLMGRVDHKQVGEQTGADPERVEVALERLELVHVQLEPGDAVLFHSNLLHRSDQNKSENPRWAFICCYNAKKNNPYRQVRHPQYTPLVKIDDAEVERIGETHWTQLQSITDA</sequence>
<dbReference type="Pfam" id="PF05721">
    <property type="entry name" value="PhyH"/>
    <property type="match status" value="1"/>
</dbReference>
<keyword evidence="2" id="KW-0560">Oxidoreductase</keyword>
<evidence type="ECO:0000256" key="1">
    <source>
        <dbReference type="ARBA" id="ARBA00001954"/>
    </source>
</evidence>
<comment type="cofactor">
    <cofactor evidence="1">
        <name>Fe(2+)</name>
        <dbReference type="ChEBI" id="CHEBI:29033"/>
    </cofactor>
</comment>
<dbReference type="AlphaFoldDB" id="A0A518CRY8"/>
<reference evidence="2 3" key="1">
    <citation type="submission" date="2019-02" db="EMBL/GenBank/DDBJ databases">
        <title>Deep-cultivation of Planctomycetes and their phenomic and genomic characterization uncovers novel biology.</title>
        <authorList>
            <person name="Wiegand S."/>
            <person name="Jogler M."/>
            <person name="Boedeker C."/>
            <person name="Pinto D."/>
            <person name="Vollmers J."/>
            <person name="Rivas-Marin E."/>
            <person name="Kohn T."/>
            <person name="Peeters S.H."/>
            <person name="Heuer A."/>
            <person name="Rast P."/>
            <person name="Oberbeckmann S."/>
            <person name="Bunk B."/>
            <person name="Jeske O."/>
            <person name="Meyerdierks A."/>
            <person name="Storesund J.E."/>
            <person name="Kallscheuer N."/>
            <person name="Luecker S."/>
            <person name="Lage O.M."/>
            <person name="Pohl T."/>
            <person name="Merkel B.J."/>
            <person name="Hornburger P."/>
            <person name="Mueller R.-W."/>
            <person name="Bruemmer F."/>
            <person name="Labrenz M."/>
            <person name="Spormann A.M."/>
            <person name="Op den Camp H."/>
            <person name="Overmann J."/>
            <person name="Amann R."/>
            <person name="Jetten M.S.M."/>
            <person name="Mascher T."/>
            <person name="Medema M.H."/>
            <person name="Devos D.P."/>
            <person name="Kaster A.-K."/>
            <person name="Ovreas L."/>
            <person name="Rohde M."/>
            <person name="Galperin M.Y."/>
            <person name="Jogler C."/>
        </authorList>
    </citation>
    <scope>NUCLEOTIDE SEQUENCE [LARGE SCALE GENOMIC DNA]</scope>
    <source>
        <strain evidence="2 3">Pla110</strain>
    </source>
</reference>
<dbReference type="GO" id="GO:0005506">
    <property type="term" value="F:iron ion binding"/>
    <property type="evidence" value="ECO:0007669"/>
    <property type="project" value="UniProtKB-ARBA"/>
</dbReference>
<dbReference type="GO" id="GO:0016706">
    <property type="term" value="F:2-oxoglutarate-dependent dioxygenase activity"/>
    <property type="evidence" value="ECO:0007669"/>
    <property type="project" value="UniProtKB-ARBA"/>
</dbReference>
<name>A0A518CRY8_9PLAN</name>
<keyword evidence="3" id="KW-1185">Reference proteome</keyword>
<dbReference type="EMBL" id="CP036281">
    <property type="protein sequence ID" value="QDU81996.1"/>
    <property type="molecule type" value="Genomic_DNA"/>
</dbReference>
<dbReference type="SUPFAM" id="SSF51197">
    <property type="entry name" value="Clavaminate synthase-like"/>
    <property type="match status" value="1"/>
</dbReference>
<organism evidence="2 3">
    <name type="scientific">Polystyrenella longa</name>
    <dbReference type="NCBI Taxonomy" id="2528007"/>
    <lineage>
        <taxon>Bacteria</taxon>
        <taxon>Pseudomonadati</taxon>
        <taxon>Planctomycetota</taxon>
        <taxon>Planctomycetia</taxon>
        <taxon>Planctomycetales</taxon>
        <taxon>Planctomycetaceae</taxon>
        <taxon>Polystyrenella</taxon>
    </lineage>
</organism>
<dbReference type="Proteomes" id="UP000317178">
    <property type="component" value="Chromosome"/>
</dbReference>
<proteinExistence type="predicted"/>
<dbReference type="InterPro" id="IPR008775">
    <property type="entry name" value="Phytyl_CoA_dOase-like"/>
</dbReference>